<dbReference type="STRING" id="1499967.U27_01956"/>
<dbReference type="Proteomes" id="UP000030661">
    <property type="component" value="Unassembled WGS sequence"/>
</dbReference>
<evidence type="ECO:0000313" key="2">
    <source>
        <dbReference type="Proteomes" id="UP000030661"/>
    </source>
</evidence>
<proteinExistence type="predicted"/>
<organism evidence="1">
    <name type="scientific">Vecturithrix granuli</name>
    <dbReference type="NCBI Taxonomy" id="1499967"/>
    <lineage>
        <taxon>Bacteria</taxon>
        <taxon>Candidatus Moduliflexota</taxon>
        <taxon>Candidatus Vecturitrichia</taxon>
        <taxon>Candidatus Vecturitrichales</taxon>
        <taxon>Candidatus Vecturitrichaceae</taxon>
        <taxon>Candidatus Vecturithrix</taxon>
    </lineage>
</organism>
<dbReference type="AlphaFoldDB" id="A0A0S6W682"/>
<reference evidence="1" key="1">
    <citation type="journal article" date="2015" name="PeerJ">
        <title>First genomic representation of candidate bacterial phylum KSB3 points to enhanced environmental sensing as a trigger of wastewater bulking.</title>
        <authorList>
            <person name="Sekiguchi Y."/>
            <person name="Ohashi A."/>
            <person name="Parks D.H."/>
            <person name="Yamauchi T."/>
            <person name="Tyson G.W."/>
            <person name="Hugenholtz P."/>
        </authorList>
    </citation>
    <scope>NUCLEOTIDE SEQUENCE [LARGE SCALE GENOMIC DNA]</scope>
</reference>
<dbReference type="EMBL" id="DF820463">
    <property type="protein sequence ID" value="GAK55125.1"/>
    <property type="molecule type" value="Genomic_DNA"/>
</dbReference>
<sequence>MGITQATKQKLLHEIEYLSHPSIVELQHFIRYLQFKQANTGIHSDDIPMLSPEHDPILHALGIVDIAPFSETIDEILYEAI</sequence>
<keyword evidence="2" id="KW-1185">Reference proteome</keyword>
<evidence type="ECO:0000313" key="1">
    <source>
        <dbReference type="EMBL" id="GAK55125.1"/>
    </source>
</evidence>
<dbReference type="HOGENOM" id="CLU_2566865_0_0_0"/>
<protein>
    <recommendedName>
        <fullName evidence="3">DUF2281 domain-containing protein</fullName>
    </recommendedName>
</protein>
<accession>A0A0S6W682</accession>
<name>A0A0S6W682_VECG1</name>
<evidence type="ECO:0008006" key="3">
    <source>
        <dbReference type="Google" id="ProtNLM"/>
    </source>
</evidence>
<gene>
    <name evidence="1" type="ORF">U27_01956</name>
</gene>